<evidence type="ECO:0000256" key="1">
    <source>
        <dbReference type="ARBA" id="ARBA00022690"/>
    </source>
</evidence>
<dbReference type="GO" id="GO:0004869">
    <property type="term" value="F:cysteine-type endopeptidase inhibitor activity"/>
    <property type="evidence" value="ECO:0007669"/>
    <property type="project" value="UniProtKB-KW"/>
</dbReference>
<dbReference type="PANTHER" id="PTHR11413:SF116">
    <property type="entry name" value="MULTICYSTATIN"/>
    <property type="match status" value="1"/>
</dbReference>
<keyword evidence="1 3" id="KW-0646">Protease inhibitor</keyword>
<gene>
    <name evidence="5" type="ORF">Nepgr_012175</name>
</gene>
<dbReference type="CDD" id="cd00042">
    <property type="entry name" value="CY"/>
    <property type="match status" value="1"/>
</dbReference>
<evidence type="ECO:0000259" key="4">
    <source>
        <dbReference type="Pfam" id="PF16845"/>
    </source>
</evidence>
<dbReference type="SUPFAM" id="SSF54403">
    <property type="entry name" value="Cystatin/monellin"/>
    <property type="match status" value="1"/>
</dbReference>
<evidence type="ECO:0000313" key="6">
    <source>
        <dbReference type="Proteomes" id="UP001279734"/>
    </source>
</evidence>
<comment type="similarity">
    <text evidence="3">Belongs to the cystatin family. Phytocystatin subfamily.</text>
</comment>
<dbReference type="Proteomes" id="UP001279734">
    <property type="component" value="Unassembled WGS sequence"/>
</dbReference>
<feature type="domain" description="Cystatin" evidence="4">
    <location>
        <begin position="18"/>
        <end position="55"/>
    </location>
</feature>
<evidence type="ECO:0000256" key="2">
    <source>
        <dbReference type="ARBA" id="ARBA00022704"/>
    </source>
</evidence>
<dbReference type="Pfam" id="PF16845">
    <property type="entry name" value="SQAPI"/>
    <property type="match status" value="1"/>
</dbReference>
<evidence type="ECO:0000313" key="5">
    <source>
        <dbReference type="EMBL" id="GMH10334.1"/>
    </source>
</evidence>
<accession>A0AAD3XMX3</accession>
<reference evidence="5" key="1">
    <citation type="submission" date="2023-05" db="EMBL/GenBank/DDBJ databases">
        <title>Nepenthes gracilis genome sequencing.</title>
        <authorList>
            <person name="Fukushima K."/>
        </authorList>
    </citation>
    <scope>NUCLEOTIDE SEQUENCE</scope>
    <source>
        <strain evidence="5">SING2019-196</strain>
    </source>
</reference>
<keyword evidence="2 3" id="KW-0789">Thiol protease inhibitor</keyword>
<protein>
    <recommendedName>
        <fullName evidence="3">Cysteine proteinase inhibitor</fullName>
    </recommendedName>
</protein>
<name>A0AAD3XMX3_NEPGR</name>
<dbReference type="InterPro" id="IPR000010">
    <property type="entry name" value="Cystatin_dom"/>
</dbReference>
<dbReference type="Gene3D" id="3.10.450.10">
    <property type="match status" value="1"/>
</dbReference>
<dbReference type="InterPro" id="IPR046350">
    <property type="entry name" value="Cystatin_sf"/>
</dbReference>
<proteinExistence type="inferred from homology"/>
<sequence>MALVGGISEKVGRENSLEIDALAKFAVEEHNKKENAMLEFQKVLNTREQVVAGTIITRLLKMDCHE</sequence>
<organism evidence="5 6">
    <name type="scientific">Nepenthes gracilis</name>
    <name type="common">Slender pitcher plant</name>
    <dbReference type="NCBI Taxonomy" id="150966"/>
    <lineage>
        <taxon>Eukaryota</taxon>
        <taxon>Viridiplantae</taxon>
        <taxon>Streptophyta</taxon>
        <taxon>Embryophyta</taxon>
        <taxon>Tracheophyta</taxon>
        <taxon>Spermatophyta</taxon>
        <taxon>Magnoliopsida</taxon>
        <taxon>eudicotyledons</taxon>
        <taxon>Gunneridae</taxon>
        <taxon>Pentapetalae</taxon>
        <taxon>Caryophyllales</taxon>
        <taxon>Nepenthaceae</taxon>
        <taxon>Nepenthes</taxon>
    </lineage>
</organism>
<evidence type="ECO:0000256" key="3">
    <source>
        <dbReference type="RuleBase" id="RU362130"/>
    </source>
</evidence>
<dbReference type="EMBL" id="BSYO01000010">
    <property type="protein sequence ID" value="GMH10334.1"/>
    <property type="molecule type" value="Genomic_DNA"/>
</dbReference>
<dbReference type="InterPro" id="IPR027214">
    <property type="entry name" value="Cystatin"/>
</dbReference>
<dbReference type="PANTHER" id="PTHR11413">
    <property type="entry name" value="CYSTATIN FAMILY MEMBER"/>
    <property type="match status" value="1"/>
</dbReference>
<comment type="caution">
    <text evidence="5">The sequence shown here is derived from an EMBL/GenBank/DDBJ whole genome shotgun (WGS) entry which is preliminary data.</text>
</comment>
<keyword evidence="6" id="KW-1185">Reference proteome</keyword>
<dbReference type="AlphaFoldDB" id="A0AAD3XMX3"/>